<dbReference type="Pfam" id="PF11604">
    <property type="entry name" value="CusF_Ec"/>
    <property type="match status" value="1"/>
</dbReference>
<accession>A0A7Z3BM47</accession>
<keyword evidence="1" id="KW-0732">Signal</keyword>
<dbReference type="InterPro" id="IPR042230">
    <property type="entry name" value="CusF_sf"/>
</dbReference>
<dbReference type="EMBL" id="CP048833">
    <property type="protein sequence ID" value="QJP09447.1"/>
    <property type="molecule type" value="Genomic_DNA"/>
</dbReference>
<feature type="chain" id="PRO_5031218735" evidence="1">
    <location>
        <begin position="22"/>
        <end position="113"/>
    </location>
</feature>
<evidence type="ECO:0000256" key="1">
    <source>
        <dbReference type="SAM" id="SignalP"/>
    </source>
</evidence>
<evidence type="ECO:0000313" key="2">
    <source>
        <dbReference type="EMBL" id="QJP09447.1"/>
    </source>
</evidence>
<gene>
    <name evidence="2" type="ORF">G4G71_16720</name>
</gene>
<feature type="signal peptide" evidence="1">
    <location>
        <begin position="1"/>
        <end position="21"/>
    </location>
</feature>
<organism evidence="2 3">
    <name type="scientific">Pseudomonas multiresinivorans</name>
    <dbReference type="NCBI Taxonomy" id="95301"/>
    <lineage>
        <taxon>Bacteria</taxon>
        <taxon>Pseudomonadati</taxon>
        <taxon>Pseudomonadota</taxon>
        <taxon>Gammaproteobacteria</taxon>
        <taxon>Pseudomonadales</taxon>
        <taxon>Pseudomonadaceae</taxon>
        <taxon>Pseudomonas</taxon>
    </lineage>
</organism>
<keyword evidence="3" id="KW-1185">Reference proteome</keyword>
<dbReference type="Proteomes" id="UP000502549">
    <property type="component" value="Chromosome"/>
</dbReference>
<protein>
    <submittedName>
        <fullName evidence="2">Copper-binding protein</fullName>
    </submittedName>
</protein>
<evidence type="ECO:0000313" key="3">
    <source>
        <dbReference type="Proteomes" id="UP000502549"/>
    </source>
</evidence>
<reference evidence="2 3" key="1">
    <citation type="submission" date="2020-02" db="EMBL/GenBank/DDBJ databases">
        <title>Complete genome sequence of Pseudomonas multiresinivorans ORNL1.</title>
        <authorList>
            <person name="Podar M."/>
        </authorList>
    </citation>
    <scope>NUCLEOTIDE SEQUENCE [LARGE SCALE GENOMIC DNA]</scope>
    <source>
        <strain evidence="3">populi</strain>
    </source>
</reference>
<dbReference type="KEGG" id="pmui:G4G71_16720"/>
<name>A0A7Z3BM47_9PSED</name>
<dbReference type="InterPro" id="IPR021647">
    <property type="entry name" value="CusF_Ec"/>
</dbReference>
<dbReference type="RefSeq" id="WP_169939173.1">
    <property type="nucleotide sequence ID" value="NZ_CP048833.1"/>
</dbReference>
<proteinExistence type="predicted"/>
<dbReference type="Gene3D" id="2.40.50.320">
    <property type="entry name" value="Copper binding periplasmic protein CusF"/>
    <property type="match status" value="1"/>
</dbReference>
<sequence length="113" mass="11928">MKTPLITLGALLLALSHSALAEDYAGMKMDGMNMDSAQQTPIASAEGSVRAIDAERHLVTLAHGPVAALHWPPMTMAFKASAAQLEGLKVGDKVAFEFRNASDGATLVNIRKP</sequence>
<dbReference type="AlphaFoldDB" id="A0A7Z3BM47"/>